<dbReference type="InterPro" id="IPR038636">
    <property type="entry name" value="Wzi_sf"/>
</dbReference>
<comment type="caution">
    <text evidence="2">The sequence shown here is derived from an EMBL/GenBank/DDBJ whole genome shotgun (WGS) entry which is preliminary data.</text>
</comment>
<keyword evidence="1" id="KW-0732">Signal</keyword>
<sequence>MLKKSPIFIFCLLSSLMLHAQNHFITDVSLKALVSEKENSFWSYSNSNGLIQPSTKLFGAIGSEFSNYVGEYGRLVLGASAFYAINHNHPDGVAFNQYYGVYEFHKLSLTLGAKQRPEKLMGLSSIGGDILWSNNARALPGIEIASIAPIKLSNFMSVEGALGHYYFIDNREVDKARLHYKQLTFNFNTSRNSVLSLGLHHYAQWGGVRSNNRTQPNSVQDYIKIGFGVSEDNTANHLASYHIDYKIKFRNEDKLHLYYQSILEDISKKEAKNFSNDVWGAFWSTPKNSFIKGFLYEYQNTVRPNNYFNNDIYASGWTHFGEVIGTPFITPNRDGTGIINNTYKAHHLGVTGRIFNLTYKGKASYVENKGLYSDPWNPTHKNLYGYGELTYHPSERSSFTFSLGGDINSALRDRVTVGLEYRYRFGRLSRYIYARD</sequence>
<evidence type="ECO:0000256" key="1">
    <source>
        <dbReference type="SAM" id="SignalP"/>
    </source>
</evidence>
<feature type="chain" id="PRO_5047148663" evidence="1">
    <location>
        <begin position="21"/>
        <end position="436"/>
    </location>
</feature>
<dbReference type="Proteomes" id="UP001597532">
    <property type="component" value="Unassembled WGS sequence"/>
</dbReference>
<dbReference type="InterPro" id="IPR026950">
    <property type="entry name" value="Caps_assemb_Wzi"/>
</dbReference>
<feature type="signal peptide" evidence="1">
    <location>
        <begin position="1"/>
        <end position="20"/>
    </location>
</feature>
<keyword evidence="3" id="KW-1185">Reference proteome</keyword>
<dbReference type="EMBL" id="JBHUOK010000030">
    <property type="protein sequence ID" value="MFD2790534.1"/>
    <property type="molecule type" value="Genomic_DNA"/>
</dbReference>
<evidence type="ECO:0000313" key="2">
    <source>
        <dbReference type="EMBL" id="MFD2790534.1"/>
    </source>
</evidence>
<dbReference type="Pfam" id="PF14052">
    <property type="entry name" value="Caps_assemb_Wzi"/>
    <property type="match status" value="1"/>
</dbReference>
<evidence type="ECO:0000313" key="3">
    <source>
        <dbReference type="Proteomes" id="UP001597532"/>
    </source>
</evidence>
<name>A0ABW5VH96_9FLAO</name>
<gene>
    <name evidence="2" type="ORF">ACFS1K_12245</name>
</gene>
<protein>
    <submittedName>
        <fullName evidence="2">Capsule assembly Wzi family protein</fullName>
    </submittedName>
</protein>
<proteinExistence type="predicted"/>
<organism evidence="2 3">
    <name type="scientific">Arenibacter antarcticus</name>
    <dbReference type="NCBI Taxonomy" id="2040469"/>
    <lineage>
        <taxon>Bacteria</taxon>
        <taxon>Pseudomonadati</taxon>
        <taxon>Bacteroidota</taxon>
        <taxon>Flavobacteriia</taxon>
        <taxon>Flavobacteriales</taxon>
        <taxon>Flavobacteriaceae</taxon>
        <taxon>Arenibacter</taxon>
    </lineage>
</organism>
<reference evidence="3" key="1">
    <citation type="journal article" date="2019" name="Int. J. Syst. Evol. Microbiol.">
        <title>The Global Catalogue of Microorganisms (GCM) 10K type strain sequencing project: providing services to taxonomists for standard genome sequencing and annotation.</title>
        <authorList>
            <consortium name="The Broad Institute Genomics Platform"/>
            <consortium name="The Broad Institute Genome Sequencing Center for Infectious Disease"/>
            <person name="Wu L."/>
            <person name="Ma J."/>
        </authorList>
    </citation>
    <scope>NUCLEOTIDE SEQUENCE [LARGE SCALE GENOMIC DNA]</scope>
    <source>
        <strain evidence="3">KCTC 52924</strain>
    </source>
</reference>
<accession>A0ABW5VH96</accession>
<dbReference type="Gene3D" id="2.40.160.130">
    <property type="entry name" value="Capsule assembly protein Wzi"/>
    <property type="match status" value="1"/>
</dbReference>
<dbReference type="RefSeq" id="WP_251806760.1">
    <property type="nucleotide sequence ID" value="NZ_CP166679.1"/>
</dbReference>